<dbReference type="PANTHER" id="PTHR22911:SF137">
    <property type="entry name" value="SOLUTE CARRIER FAMILY 35 MEMBER G2-RELATED"/>
    <property type="match status" value="1"/>
</dbReference>
<name>A0ABY4DS63_9NEIS</name>
<feature type="transmembrane region" description="Helical" evidence="8">
    <location>
        <begin position="15"/>
        <end position="34"/>
    </location>
</feature>
<evidence type="ECO:0000256" key="7">
    <source>
        <dbReference type="ARBA" id="ARBA00023136"/>
    </source>
</evidence>
<dbReference type="Proteomes" id="UP000829817">
    <property type="component" value="Chromosome"/>
</dbReference>
<evidence type="ECO:0000256" key="5">
    <source>
        <dbReference type="ARBA" id="ARBA00022692"/>
    </source>
</evidence>
<feature type="transmembrane region" description="Helical" evidence="8">
    <location>
        <begin position="46"/>
        <end position="67"/>
    </location>
</feature>
<feature type="transmembrane region" description="Helical" evidence="8">
    <location>
        <begin position="158"/>
        <end position="174"/>
    </location>
</feature>
<feature type="transmembrane region" description="Helical" evidence="8">
    <location>
        <begin position="135"/>
        <end position="152"/>
    </location>
</feature>
<dbReference type="PANTHER" id="PTHR22911">
    <property type="entry name" value="ACYL-MALONYL CONDENSING ENZYME-RELATED"/>
    <property type="match status" value="1"/>
</dbReference>
<feature type="transmembrane region" description="Helical" evidence="8">
    <location>
        <begin position="79"/>
        <end position="99"/>
    </location>
</feature>
<dbReference type="NCBIfam" id="TIGR00688">
    <property type="entry name" value="rarD"/>
    <property type="match status" value="1"/>
</dbReference>
<keyword evidence="3" id="KW-0813">Transport</keyword>
<feature type="transmembrane region" description="Helical" evidence="8">
    <location>
        <begin position="277"/>
        <end position="296"/>
    </location>
</feature>
<keyword evidence="6 8" id="KW-1133">Transmembrane helix</keyword>
<dbReference type="SUPFAM" id="SSF103481">
    <property type="entry name" value="Multidrug resistance efflux transporter EmrE"/>
    <property type="match status" value="2"/>
</dbReference>
<accession>A0ABY4DS63</accession>
<feature type="transmembrane region" description="Helical" evidence="8">
    <location>
        <begin position="111"/>
        <end position="128"/>
    </location>
</feature>
<comment type="similarity">
    <text evidence="2">Belongs to the EamA transporter family.</text>
</comment>
<dbReference type="InterPro" id="IPR037185">
    <property type="entry name" value="EmrE-like"/>
</dbReference>
<reference evidence="10 11" key="1">
    <citation type="journal article" date="2022" name="Res Sq">
        <title>Evolution of multicellular longitudinally dividing oral cavity symbionts (Neisseriaceae).</title>
        <authorList>
            <person name="Nyongesa S."/>
            <person name="Weber P."/>
            <person name="Bernet E."/>
            <person name="Pullido F."/>
            <person name="Nieckarz M."/>
            <person name="Delaby M."/>
            <person name="Nieves C."/>
            <person name="Viehboeck T."/>
            <person name="Krause N."/>
            <person name="Rivera-Millot A."/>
            <person name="Nakamura A."/>
            <person name="Vischer N."/>
            <person name="VanNieuwenhze M."/>
            <person name="Brun Y."/>
            <person name="Cava F."/>
            <person name="Bulgheresi S."/>
            <person name="Veyrier F."/>
        </authorList>
    </citation>
    <scope>NUCLEOTIDE SEQUENCE [LARGE SCALE GENOMIC DNA]</scope>
    <source>
        <strain evidence="10 11">CCUG 63373m</strain>
    </source>
</reference>
<evidence type="ECO:0000313" key="11">
    <source>
        <dbReference type="Proteomes" id="UP000829817"/>
    </source>
</evidence>
<dbReference type="InterPro" id="IPR000620">
    <property type="entry name" value="EamA_dom"/>
</dbReference>
<evidence type="ECO:0000256" key="2">
    <source>
        <dbReference type="ARBA" id="ARBA00007362"/>
    </source>
</evidence>
<organism evidence="10 11">
    <name type="scientific">Uruburuella testudinis</name>
    <dbReference type="NCBI Taxonomy" id="1282863"/>
    <lineage>
        <taxon>Bacteria</taxon>
        <taxon>Pseudomonadati</taxon>
        <taxon>Pseudomonadota</taxon>
        <taxon>Betaproteobacteria</taxon>
        <taxon>Neisseriales</taxon>
        <taxon>Neisseriaceae</taxon>
        <taxon>Uruburuella</taxon>
    </lineage>
</organism>
<evidence type="ECO:0000259" key="9">
    <source>
        <dbReference type="Pfam" id="PF00892"/>
    </source>
</evidence>
<sequence>MNPSSDGLNEQQKGLLYAFGCYLIWGLFPLYWYPLSHGAIGAEQMLAQRVLWSALFSLAVLFVCRQSHLLAAAIRNPRLLLTFTGSALAISINWLVFLWAITHNHVLDASLGYFISPLFSMLLGRMFFNERFNRVQLAAIVLALTGVLWLALPAGQVPWVALLLTVSFGIYGLLRKIAPLAALPGMVLETLLMLPFAAAYLLWTAHKGDLVFGALPPLPLAILIGSGAATTIPLMLFAAAAKRITMSHLGIIQYFSPTCQFIIGLTVFGEAFDLSRFIGYVWVWAGVAVYLLGIWLQHRAAAPENPCI</sequence>
<evidence type="ECO:0000313" key="10">
    <source>
        <dbReference type="EMBL" id="UOO81872.1"/>
    </source>
</evidence>
<evidence type="ECO:0000256" key="6">
    <source>
        <dbReference type="ARBA" id="ARBA00022989"/>
    </source>
</evidence>
<feature type="transmembrane region" description="Helical" evidence="8">
    <location>
        <begin position="218"/>
        <end position="239"/>
    </location>
</feature>
<keyword evidence="11" id="KW-1185">Reference proteome</keyword>
<feature type="transmembrane region" description="Helical" evidence="8">
    <location>
        <begin position="186"/>
        <end position="206"/>
    </location>
</feature>
<proteinExistence type="inferred from homology"/>
<dbReference type="EMBL" id="CP091508">
    <property type="protein sequence ID" value="UOO81872.1"/>
    <property type="molecule type" value="Genomic_DNA"/>
</dbReference>
<feature type="transmembrane region" description="Helical" evidence="8">
    <location>
        <begin position="251"/>
        <end position="271"/>
    </location>
</feature>
<keyword evidence="5 8" id="KW-0812">Transmembrane</keyword>
<keyword evidence="4" id="KW-1003">Cell membrane</keyword>
<dbReference type="RefSeq" id="WP_244785134.1">
    <property type="nucleotide sequence ID" value="NZ_CP091508.1"/>
</dbReference>
<evidence type="ECO:0000256" key="4">
    <source>
        <dbReference type="ARBA" id="ARBA00022475"/>
    </source>
</evidence>
<keyword evidence="7 8" id="KW-0472">Membrane</keyword>
<gene>
    <name evidence="10" type="primary">rarD</name>
    <name evidence="10" type="ORF">LVJ83_13390</name>
</gene>
<protein>
    <submittedName>
        <fullName evidence="10">EamA family transporter RarD</fullName>
    </submittedName>
</protein>
<evidence type="ECO:0000256" key="8">
    <source>
        <dbReference type="SAM" id="Phobius"/>
    </source>
</evidence>
<evidence type="ECO:0000256" key="3">
    <source>
        <dbReference type="ARBA" id="ARBA00022448"/>
    </source>
</evidence>
<evidence type="ECO:0000256" key="1">
    <source>
        <dbReference type="ARBA" id="ARBA00004651"/>
    </source>
</evidence>
<dbReference type="InterPro" id="IPR004626">
    <property type="entry name" value="RarD"/>
</dbReference>
<comment type="subcellular location">
    <subcellularLocation>
        <location evidence="1">Cell membrane</location>
        <topology evidence="1">Multi-pass membrane protein</topology>
    </subcellularLocation>
</comment>
<feature type="domain" description="EamA" evidence="9">
    <location>
        <begin position="13"/>
        <end position="150"/>
    </location>
</feature>
<dbReference type="Pfam" id="PF00892">
    <property type="entry name" value="EamA"/>
    <property type="match status" value="1"/>
</dbReference>